<dbReference type="Proteomes" id="UP000504640">
    <property type="component" value="Unplaced"/>
</dbReference>
<sequence>MAAHRPIGMYFLSCEANKNPGLSQTLADVGMTCQWRGATHCRSQLSTSGLWRAVLSLKKPPLHLTLQLSTYFILPGCEIRTRDPLNGRTERAVTQTGLKHAPTHHVIGNKKERRREELPTFVEPRPRNSLSQGYTTLFGALFPGISKLPGITTFASASSGSCLQCTWSSHSFAGSQHPCWCLELLPLAEHNVCPCSPSYLGG</sequence>
<evidence type="ECO:0000313" key="2">
    <source>
        <dbReference type="RefSeq" id="XP_032104179.1"/>
    </source>
</evidence>
<evidence type="ECO:0000313" key="1">
    <source>
        <dbReference type="Proteomes" id="UP000504640"/>
    </source>
</evidence>
<organism evidence="1 2">
    <name type="scientific">Sapajus apella</name>
    <name type="common">Brown-capped capuchin</name>
    <name type="synonym">Cebus apella</name>
    <dbReference type="NCBI Taxonomy" id="9515"/>
    <lineage>
        <taxon>Eukaryota</taxon>
        <taxon>Metazoa</taxon>
        <taxon>Chordata</taxon>
        <taxon>Craniata</taxon>
        <taxon>Vertebrata</taxon>
        <taxon>Euteleostomi</taxon>
        <taxon>Mammalia</taxon>
        <taxon>Eutheria</taxon>
        <taxon>Euarchontoglires</taxon>
        <taxon>Primates</taxon>
        <taxon>Haplorrhini</taxon>
        <taxon>Platyrrhini</taxon>
        <taxon>Cebidae</taxon>
        <taxon>Cebinae</taxon>
        <taxon>Sapajus</taxon>
    </lineage>
</organism>
<keyword evidence="1" id="KW-1185">Reference proteome</keyword>
<dbReference type="RefSeq" id="XP_032104179.1">
    <property type="nucleotide sequence ID" value="XM_032248288.1"/>
</dbReference>
<reference evidence="2 3" key="1">
    <citation type="submission" date="2025-04" db="UniProtKB">
        <authorList>
            <consortium name="RefSeq"/>
        </authorList>
    </citation>
    <scope>IDENTIFICATION</scope>
    <source>
        <tissue evidence="2 3">Blood</tissue>
    </source>
</reference>
<dbReference type="GeneID" id="116530270"/>
<proteinExistence type="predicted"/>
<gene>
    <name evidence="2 3" type="primary">LOC116530270</name>
</gene>
<name>A0A6J3FER1_SAPAP</name>
<dbReference type="RefSeq" id="XP_032104180.1">
    <property type="nucleotide sequence ID" value="XM_032248289.1"/>
</dbReference>
<dbReference type="AlphaFoldDB" id="A0A6J3FER1"/>
<protein>
    <submittedName>
        <fullName evidence="2">Uncharacterized protein LOC116530270 isoform X1</fullName>
    </submittedName>
    <submittedName>
        <fullName evidence="3">Uncharacterized protein LOC116530270 isoform X2</fullName>
    </submittedName>
</protein>
<accession>A0A6J3FER1</accession>
<evidence type="ECO:0000313" key="3">
    <source>
        <dbReference type="RefSeq" id="XP_032104180.1"/>
    </source>
</evidence>